<dbReference type="Proteomes" id="UP000308133">
    <property type="component" value="Unassembled WGS sequence"/>
</dbReference>
<feature type="active site" description="Proton donor" evidence="4">
    <location>
        <position position="199"/>
    </location>
</feature>
<feature type="domain" description="Beta-xylosidase C-terminal Concanavalin A-like" evidence="7">
    <location>
        <begin position="341"/>
        <end position="517"/>
    </location>
</feature>
<comment type="caution">
    <text evidence="8">The sequence shown here is derived from an EMBL/GenBank/DDBJ whole genome shotgun (WGS) entry which is preliminary data.</text>
</comment>
<gene>
    <name evidence="8" type="ORF">C1H76_8481</name>
</gene>
<dbReference type="CDD" id="cd18617">
    <property type="entry name" value="GH43_XynB-like"/>
    <property type="match status" value="1"/>
</dbReference>
<feature type="site" description="Important for catalytic activity, responsible for pKa modulation of the active site Glu and correct orientation of both the proton donor and substrate" evidence="5">
    <location>
        <position position="140"/>
    </location>
</feature>
<dbReference type="Gene3D" id="2.60.120.200">
    <property type="match status" value="1"/>
</dbReference>
<dbReference type="GO" id="GO:0004553">
    <property type="term" value="F:hydrolase activity, hydrolyzing O-glycosyl compounds"/>
    <property type="evidence" value="ECO:0007669"/>
    <property type="project" value="InterPro"/>
</dbReference>
<dbReference type="InterPro" id="IPR023296">
    <property type="entry name" value="Glyco_hydro_beta-prop_sf"/>
</dbReference>
<accession>A0A4U7AS72</accession>
<feature type="active site" description="Proton acceptor" evidence="4">
    <location>
        <position position="14"/>
    </location>
</feature>
<dbReference type="Gene3D" id="2.115.10.20">
    <property type="entry name" value="Glycosyl hydrolase domain, family 43"/>
    <property type="match status" value="1"/>
</dbReference>
<keyword evidence="2 6" id="KW-0378">Hydrolase</keyword>
<evidence type="ECO:0000259" key="7">
    <source>
        <dbReference type="Pfam" id="PF17851"/>
    </source>
</evidence>
<name>A0A4U7AS72_9PEZI</name>
<sequence length="527" mass="59604">MQYHNPIIPGFAPDPSCIFVNDVYFLVNSSFHVFPGLPVYASRDLQNWTHIGNAINRPDQLSLENAITEQFPIGRKSTLYAALGLVAPTIRYYDGKFYVVCTNITTSDEGLIYSNFYVSTTDPWTAAWCDPIFFDFNGTDTSLFFDDDGRAYIQGSHRGGPSWNPKCTIHQLEINIEDGTIKVPSQEIWRGHTDQEDAEGPHVYKKDGYYYLVITEAGAFEHHMITIARAENVHGPYTSFPLSPVLKAQDTGSVIQNTGHGDIFQGRYGQWWCVYIGVRDLDGRYPLGRETFLSPVTWVEGQWPVIEQPRSSFERSMPYVPITKRPSSPTLECDPTADNVYIRTPRLQNYSLKRRKVSLIPDKTDLSCVTGTTSFVGRRQRSLHCDAVVSFAAQQPMPSETKLSLSVYKDNFRYLSVEYDKEKSAVSLKVKLGSRDLHTPISYTIKDADNITLQICARPEAFYFFYRASSLAQRWEMLGSVDTRDFTNLDFTGPIIGVGATSQHNQGKVAVTFHDFNITVDRDGLLR</sequence>
<comment type="similarity">
    <text evidence="1 6">Belongs to the glycosyl hydrolase 43 family.</text>
</comment>
<evidence type="ECO:0000313" key="9">
    <source>
        <dbReference type="Proteomes" id="UP000308133"/>
    </source>
</evidence>
<evidence type="ECO:0000256" key="6">
    <source>
        <dbReference type="RuleBase" id="RU361187"/>
    </source>
</evidence>
<dbReference type="Pfam" id="PF04616">
    <property type="entry name" value="Glyco_hydro_43"/>
    <property type="match status" value="1"/>
</dbReference>
<dbReference type="PANTHER" id="PTHR42812:SF12">
    <property type="entry name" value="BETA-XYLOSIDASE-RELATED"/>
    <property type="match status" value="1"/>
</dbReference>
<dbReference type="InterPro" id="IPR013320">
    <property type="entry name" value="ConA-like_dom_sf"/>
</dbReference>
<evidence type="ECO:0000256" key="4">
    <source>
        <dbReference type="PIRSR" id="PIRSR606710-1"/>
    </source>
</evidence>
<evidence type="ECO:0000256" key="2">
    <source>
        <dbReference type="ARBA" id="ARBA00022801"/>
    </source>
</evidence>
<reference evidence="8 9" key="1">
    <citation type="submission" date="2018-02" db="EMBL/GenBank/DDBJ databases">
        <title>Draft genome sequences of Elsinoe sp., causing black scab on jojoba.</title>
        <authorList>
            <person name="Stodart B."/>
            <person name="Jeffress S."/>
            <person name="Ash G."/>
            <person name="Arun Chinnappa K."/>
        </authorList>
    </citation>
    <scope>NUCLEOTIDE SEQUENCE [LARGE SCALE GENOMIC DNA]</scope>
    <source>
        <strain evidence="8 9">Hillstone_2</strain>
    </source>
</reference>
<evidence type="ECO:0000256" key="1">
    <source>
        <dbReference type="ARBA" id="ARBA00009865"/>
    </source>
</evidence>
<dbReference type="InterPro" id="IPR041542">
    <property type="entry name" value="GH43_C2"/>
</dbReference>
<dbReference type="SUPFAM" id="SSF49899">
    <property type="entry name" value="Concanavalin A-like lectins/glucanases"/>
    <property type="match status" value="1"/>
</dbReference>
<dbReference type="SUPFAM" id="SSF75005">
    <property type="entry name" value="Arabinanase/levansucrase/invertase"/>
    <property type="match status" value="1"/>
</dbReference>
<evidence type="ECO:0000313" key="8">
    <source>
        <dbReference type="EMBL" id="TKX19296.1"/>
    </source>
</evidence>
<evidence type="ECO:0000256" key="5">
    <source>
        <dbReference type="PIRSR" id="PIRSR606710-2"/>
    </source>
</evidence>
<proteinExistence type="inferred from homology"/>
<evidence type="ECO:0000256" key="3">
    <source>
        <dbReference type="ARBA" id="ARBA00023295"/>
    </source>
</evidence>
<dbReference type="EMBL" id="PTQR01000116">
    <property type="protein sequence ID" value="TKX19296.1"/>
    <property type="molecule type" value="Genomic_DNA"/>
</dbReference>
<organism evidence="8 9">
    <name type="scientific">Elsinoe australis</name>
    <dbReference type="NCBI Taxonomy" id="40998"/>
    <lineage>
        <taxon>Eukaryota</taxon>
        <taxon>Fungi</taxon>
        <taxon>Dikarya</taxon>
        <taxon>Ascomycota</taxon>
        <taxon>Pezizomycotina</taxon>
        <taxon>Dothideomycetes</taxon>
        <taxon>Dothideomycetidae</taxon>
        <taxon>Myriangiales</taxon>
        <taxon>Elsinoaceae</taxon>
        <taxon>Elsinoe</taxon>
    </lineage>
</organism>
<keyword evidence="3 6" id="KW-0326">Glycosidase</keyword>
<dbReference type="InterPro" id="IPR006710">
    <property type="entry name" value="Glyco_hydro_43"/>
</dbReference>
<protein>
    <submittedName>
        <fullName evidence="8">Putative glycosyl hydrolases family 43 protein</fullName>
    </submittedName>
</protein>
<dbReference type="AlphaFoldDB" id="A0A4U7AS72"/>
<dbReference type="InterPro" id="IPR051795">
    <property type="entry name" value="Glycosyl_Hydrlase_43"/>
</dbReference>
<dbReference type="Pfam" id="PF17851">
    <property type="entry name" value="GH43_C2"/>
    <property type="match status" value="1"/>
</dbReference>
<dbReference type="PANTHER" id="PTHR42812">
    <property type="entry name" value="BETA-XYLOSIDASE"/>
    <property type="match status" value="1"/>
</dbReference>
<dbReference type="GO" id="GO:0005975">
    <property type="term" value="P:carbohydrate metabolic process"/>
    <property type="evidence" value="ECO:0007669"/>
    <property type="project" value="InterPro"/>
</dbReference>